<evidence type="ECO:0000313" key="7">
    <source>
        <dbReference type="EMBL" id="KAA8493546.1"/>
    </source>
</evidence>
<keyword evidence="3" id="KW-0808">Transferase</keyword>
<proteinExistence type="predicted"/>
<dbReference type="FunFam" id="3.40.1010.10:FF:000001">
    <property type="entry name" value="Siroheme synthase"/>
    <property type="match status" value="1"/>
</dbReference>
<dbReference type="InterPro" id="IPR014777">
    <property type="entry name" value="4pyrrole_Mease_sub1"/>
</dbReference>
<feature type="domain" description="Tetrapyrrole methylase" evidence="6">
    <location>
        <begin position="77"/>
        <end position="292"/>
    </location>
</feature>
<gene>
    <name evidence="7" type="ORF">FVE85_4683</name>
</gene>
<dbReference type="InterPro" id="IPR000878">
    <property type="entry name" value="4pyrrol_Mease"/>
</dbReference>
<keyword evidence="4" id="KW-0949">S-adenosyl-L-methionine</keyword>
<dbReference type="CDD" id="cd11642">
    <property type="entry name" value="SUMT"/>
    <property type="match status" value="1"/>
</dbReference>
<dbReference type="Proteomes" id="UP000324585">
    <property type="component" value="Unassembled WGS sequence"/>
</dbReference>
<evidence type="ECO:0000256" key="3">
    <source>
        <dbReference type="ARBA" id="ARBA00022679"/>
    </source>
</evidence>
<dbReference type="GO" id="GO:0004851">
    <property type="term" value="F:uroporphyrin-III C-methyltransferase activity"/>
    <property type="evidence" value="ECO:0007669"/>
    <property type="project" value="UniProtKB-EC"/>
</dbReference>
<dbReference type="EC" id="2.1.1.107" evidence="1"/>
<dbReference type="PROSITE" id="PS00839">
    <property type="entry name" value="SUMT_1"/>
    <property type="match status" value="1"/>
</dbReference>
<dbReference type="Pfam" id="PF00590">
    <property type="entry name" value="TP_methylase"/>
    <property type="match status" value="1"/>
</dbReference>
<dbReference type="FunFam" id="3.30.950.10:FF:000001">
    <property type="entry name" value="Siroheme synthase"/>
    <property type="match status" value="1"/>
</dbReference>
<evidence type="ECO:0000256" key="1">
    <source>
        <dbReference type="ARBA" id="ARBA00012162"/>
    </source>
</evidence>
<dbReference type="OrthoDB" id="508204at2759"/>
<dbReference type="NCBIfam" id="TIGR01469">
    <property type="entry name" value="cobA_cysG_Cterm"/>
    <property type="match status" value="1"/>
</dbReference>
<dbReference type="InterPro" id="IPR003043">
    <property type="entry name" value="Uropor_MeTrfase_CS"/>
</dbReference>
<evidence type="ECO:0000313" key="8">
    <source>
        <dbReference type="Proteomes" id="UP000324585"/>
    </source>
</evidence>
<keyword evidence="5" id="KW-0627">Porphyrin biosynthesis</keyword>
<dbReference type="OMA" id="EWTPQEY"/>
<keyword evidence="2" id="KW-0489">Methyltransferase</keyword>
<dbReference type="PANTHER" id="PTHR45790">
    <property type="entry name" value="SIROHEME SYNTHASE-RELATED"/>
    <property type="match status" value="1"/>
</dbReference>
<evidence type="ECO:0000256" key="5">
    <source>
        <dbReference type="ARBA" id="ARBA00023244"/>
    </source>
</evidence>
<dbReference type="NCBIfam" id="NF004790">
    <property type="entry name" value="PRK06136.1"/>
    <property type="match status" value="1"/>
</dbReference>
<sequence>MFVPSVNVAARATQHSEPATGQYARQQRWPCRSAKAAGRARMVCRGSGSEKSASDDASVGERLRARLQRTDIAQGATVYLVGTGPGDPELLTLKAVRLMQHADVILYDRLVSREILEFVNPNARMVYVGKQKGMHTRTQEEIHDLLRMYASDPEHKVIVRLKGGDPYVFGRGGEEAEFLRALGIRVQAVPGITSAAGIGAHLGIPLTHRGIAQGCRFVTGHLKEGLEEALAGLRGGSVNASETLVIYMGLGASAELSHLLVEHGLSPETPVAAVERGTTPEQRVVFCTIHELEQRIQRAALESPTLILVGDVVALSPGWALRHQTVVCADELEMVGLVNEDTQPVTAKAVLMRVTPRKDQIAL</sequence>
<dbReference type="Gene3D" id="3.40.1010.10">
    <property type="entry name" value="Cobalt-precorrin-4 Transmethylase, Domain 1"/>
    <property type="match status" value="1"/>
</dbReference>
<dbReference type="EMBL" id="VRMN01000006">
    <property type="protein sequence ID" value="KAA8493546.1"/>
    <property type="molecule type" value="Genomic_DNA"/>
</dbReference>
<protein>
    <recommendedName>
        <fullName evidence="1">uroporphyrinogen-III C-methyltransferase</fullName>
        <ecNumber evidence="1">2.1.1.107</ecNumber>
    </recommendedName>
</protein>
<organism evidence="7 8">
    <name type="scientific">Porphyridium purpureum</name>
    <name type="common">Red alga</name>
    <name type="synonym">Porphyridium cruentum</name>
    <dbReference type="NCBI Taxonomy" id="35688"/>
    <lineage>
        <taxon>Eukaryota</taxon>
        <taxon>Rhodophyta</taxon>
        <taxon>Bangiophyceae</taxon>
        <taxon>Porphyridiales</taxon>
        <taxon>Porphyridiaceae</taxon>
        <taxon>Porphyridium</taxon>
    </lineage>
</organism>
<keyword evidence="8" id="KW-1185">Reference proteome</keyword>
<dbReference type="InterPro" id="IPR035996">
    <property type="entry name" value="4pyrrol_Methylase_sf"/>
</dbReference>
<comment type="caution">
    <text evidence="7">The sequence shown here is derived from an EMBL/GenBank/DDBJ whole genome shotgun (WGS) entry which is preliminary data.</text>
</comment>
<dbReference type="Gene3D" id="3.30.950.10">
    <property type="entry name" value="Methyltransferase, Cobalt-precorrin-4 Transmethylase, Domain 2"/>
    <property type="match status" value="1"/>
</dbReference>
<dbReference type="GO" id="GO:0019354">
    <property type="term" value="P:siroheme biosynthetic process"/>
    <property type="evidence" value="ECO:0007669"/>
    <property type="project" value="InterPro"/>
</dbReference>
<dbReference type="InterPro" id="IPR014776">
    <property type="entry name" value="4pyrrole_Mease_sub2"/>
</dbReference>
<dbReference type="SUPFAM" id="SSF53790">
    <property type="entry name" value="Tetrapyrrole methylase"/>
    <property type="match status" value="1"/>
</dbReference>
<dbReference type="InterPro" id="IPR050161">
    <property type="entry name" value="Siro_Cobalamin_biosynth"/>
</dbReference>
<accession>A0A5J4YQJ8</accession>
<dbReference type="GO" id="GO:0032259">
    <property type="term" value="P:methylation"/>
    <property type="evidence" value="ECO:0007669"/>
    <property type="project" value="UniProtKB-KW"/>
</dbReference>
<evidence type="ECO:0000259" key="6">
    <source>
        <dbReference type="Pfam" id="PF00590"/>
    </source>
</evidence>
<dbReference type="PANTHER" id="PTHR45790:SF3">
    <property type="entry name" value="S-ADENOSYL-L-METHIONINE-DEPENDENT UROPORPHYRINOGEN III METHYLTRANSFERASE, CHLOROPLASTIC"/>
    <property type="match status" value="1"/>
</dbReference>
<evidence type="ECO:0000256" key="4">
    <source>
        <dbReference type="ARBA" id="ARBA00022691"/>
    </source>
</evidence>
<reference evidence="8" key="1">
    <citation type="journal article" date="2019" name="Nat. Commun.">
        <title>Expansion of phycobilisome linker gene families in mesophilic red algae.</title>
        <authorList>
            <person name="Lee J."/>
            <person name="Kim D."/>
            <person name="Bhattacharya D."/>
            <person name="Yoon H.S."/>
        </authorList>
    </citation>
    <scope>NUCLEOTIDE SEQUENCE [LARGE SCALE GENOMIC DNA]</scope>
    <source>
        <strain evidence="8">CCMP 1328</strain>
    </source>
</reference>
<name>A0A5J4YQJ8_PORPP</name>
<dbReference type="AlphaFoldDB" id="A0A5J4YQJ8"/>
<evidence type="ECO:0000256" key="2">
    <source>
        <dbReference type="ARBA" id="ARBA00022603"/>
    </source>
</evidence>
<dbReference type="InterPro" id="IPR006366">
    <property type="entry name" value="CobA/CysG_C"/>
</dbReference>